<sequence length="136" mass="14742">MHKDLDPGSATADDFRLEIAPQGWQLACRPDQTLLLAALAAGVRLPHSCRNGTCRACMSRLTQGRIRYRIEWPGLLAEEKAQGWILPCVAYACEGPLQLQAPQAQALAPREAPPGTLSPPAVDKSVHSTRMEDASD</sequence>
<comment type="cofactor">
    <cofactor evidence="8">
        <name>[2Fe-2S] cluster</name>
        <dbReference type="ChEBI" id="CHEBI:190135"/>
    </cofactor>
</comment>
<evidence type="ECO:0000313" key="12">
    <source>
        <dbReference type="Proteomes" id="UP000295357"/>
    </source>
</evidence>
<keyword evidence="6" id="KW-0408">Iron</keyword>
<evidence type="ECO:0000256" key="7">
    <source>
        <dbReference type="ARBA" id="ARBA00023014"/>
    </source>
</evidence>
<dbReference type="Proteomes" id="UP000295357">
    <property type="component" value="Unassembled WGS sequence"/>
</dbReference>
<dbReference type="PANTHER" id="PTHR43112:SF10">
    <property type="entry name" value="FERREDOXIN C 2, CHLOROPLASTIC"/>
    <property type="match status" value="1"/>
</dbReference>
<gene>
    <name evidence="11" type="ORF">DFR39_11240</name>
</gene>
<name>A0A4V3CIC4_9BURK</name>
<keyword evidence="5" id="KW-0249">Electron transport</keyword>
<dbReference type="OrthoDB" id="9806195at2"/>
<dbReference type="AlphaFoldDB" id="A0A4V3CIC4"/>
<comment type="caution">
    <text evidence="11">The sequence shown here is derived from an EMBL/GenBank/DDBJ whole genome shotgun (WGS) entry which is preliminary data.</text>
</comment>
<evidence type="ECO:0000256" key="4">
    <source>
        <dbReference type="ARBA" id="ARBA00022723"/>
    </source>
</evidence>
<keyword evidence="2" id="KW-0813">Transport</keyword>
<accession>A0A4V3CIC4</accession>
<dbReference type="SUPFAM" id="SSF54292">
    <property type="entry name" value="2Fe-2S ferredoxin-like"/>
    <property type="match status" value="1"/>
</dbReference>
<dbReference type="GO" id="GO:0046872">
    <property type="term" value="F:metal ion binding"/>
    <property type="evidence" value="ECO:0007669"/>
    <property type="project" value="UniProtKB-KW"/>
</dbReference>
<dbReference type="PANTHER" id="PTHR43112">
    <property type="entry name" value="FERREDOXIN"/>
    <property type="match status" value="1"/>
</dbReference>
<evidence type="ECO:0000313" key="11">
    <source>
        <dbReference type="EMBL" id="TDP05008.1"/>
    </source>
</evidence>
<dbReference type="EMBL" id="SNXE01000012">
    <property type="protein sequence ID" value="TDP05008.1"/>
    <property type="molecule type" value="Genomic_DNA"/>
</dbReference>
<reference evidence="11 12" key="1">
    <citation type="submission" date="2019-03" db="EMBL/GenBank/DDBJ databases">
        <title>Genomic Encyclopedia of Type Strains, Phase IV (KMG-IV): sequencing the most valuable type-strain genomes for metagenomic binning, comparative biology and taxonomic classification.</title>
        <authorList>
            <person name="Goeker M."/>
        </authorList>
    </citation>
    <scope>NUCLEOTIDE SEQUENCE [LARGE SCALE GENOMIC DNA]</scope>
    <source>
        <strain evidence="11 12">DSM 25082</strain>
    </source>
</reference>
<organism evidence="11 12">
    <name type="scientific">Roseateles asaccharophilus</name>
    <dbReference type="NCBI Taxonomy" id="582607"/>
    <lineage>
        <taxon>Bacteria</taxon>
        <taxon>Pseudomonadati</taxon>
        <taxon>Pseudomonadota</taxon>
        <taxon>Betaproteobacteria</taxon>
        <taxon>Burkholderiales</taxon>
        <taxon>Sphaerotilaceae</taxon>
        <taxon>Roseateles</taxon>
    </lineage>
</organism>
<comment type="similarity">
    <text evidence="1">Belongs to the 2Fe2S plant-type ferredoxin family.</text>
</comment>
<dbReference type="InterPro" id="IPR001041">
    <property type="entry name" value="2Fe-2S_ferredoxin-type"/>
</dbReference>
<evidence type="ECO:0000256" key="8">
    <source>
        <dbReference type="ARBA" id="ARBA00034078"/>
    </source>
</evidence>
<dbReference type="Gene3D" id="3.10.20.30">
    <property type="match status" value="1"/>
</dbReference>
<dbReference type="PROSITE" id="PS51085">
    <property type="entry name" value="2FE2S_FER_2"/>
    <property type="match status" value="1"/>
</dbReference>
<evidence type="ECO:0000256" key="6">
    <source>
        <dbReference type="ARBA" id="ARBA00023004"/>
    </source>
</evidence>
<keyword evidence="4" id="KW-0479">Metal-binding</keyword>
<dbReference type="InterPro" id="IPR012675">
    <property type="entry name" value="Beta-grasp_dom_sf"/>
</dbReference>
<feature type="region of interest" description="Disordered" evidence="9">
    <location>
        <begin position="102"/>
        <end position="136"/>
    </location>
</feature>
<dbReference type="InterPro" id="IPR036010">
    <property type="entry name" value="2Fe-2S_ferredoxin-like_sf"/>
</dbReference>
<protein>
    <submittedName>
        <fullName evidence="11">Ferredoxin</fullName>
    </submittedName>
</protein>
<evidence type="ECO:0000256" key="1">
    <source>
        <dbReference type="ARBA" id="ARBA00007874"/>
    </source>
</evidence>
<evidence type="ECO:0000256" key="5">
    <source>
        <dbReference type="ARBA" id="ARBA00022982"/>
    </source>
</evidence>
<evidence type="ECO:0000256" key="9">
    <source>
        <dbReference type="SAM" id="MobiDB-lite"/>
    </source>
</evidence>
<keyword evidence="7" id="KW-0411">Iron-sulfur</keyword>
<evidence type="ECO:0000256" key="2">
    <source>
        <dbReference type="ARBA" id="ARBA00022448"/>
    </source>
</evidence>
<evidence type="ECO:0000256" key="3">
    <source>
        <dbReference type="ARBA" id="ARBA00022714"/>
    </source>
</evidence>
<feature type="compositionally biased region" description="Basic and acidic residues" evidence="9">
    <location>
        <begin position="124"/>
        <end position="136"/>
    </location>
</feature>
<dbReference type="GO" id="GO:0051537">
    <property type="term" value="F:2 iron, 2 sulfur cluster binding"/>
    <property type="evidence" value="ECO:0007669"/>
    <property type="project" value="UniProtKB-KW"/>
</dbReference>
<feature type="domain" description="2Fe-2S ferredoxin-type" evidence="10">
    <location>
        <begin position="15"/>
        <end position="105"/>
    </location>
</feature>
<dbReference type="RefSeq" id="WP_133605350.1">
    <property type="nucleotide sequence ID" value="NZ_JAUFPJ010000014.1"/>
</dbReference>
<dbReference type="CDD" id="cd00207">
    <property type="entry name" value="fer2"/>
    <property type="match status" value="1"/>
</dbReference>
<proteinExistence type="inferred from homology"/>
<keyword evidence="12" id="KW-1185">Reference proteome</keyword>
<keyword evidence="3" id="KW-0001">2Fe-2S</keyword>
<dbReference type="Pfam" id="PF00111">
    <property type="entry name" value="Fer2"/>
    <property type="match status" value="1"/>
</dbReference>
<evidence type="ECO:0000259" key="10">
    <source>
        <dbReference type="PROSITE" id="PS51085"/>
    </source>
</evidence>